<proteinExistence type="predicted"/>
<evidence type="ECO:0000313" key="1">
    <source>
        <dbReference type="EMBL" id="KAF7509279.1"/>
    </source>
</evidence>
<sequence length="53" mass="6055">MFQFTPLKGWQAQIPFFFADNATFDETTACHNDKLCAARWAKKGVWESGLLDT</sequence>
<accession>A0A8H7AJH0</accession>
<comment type="caution">
    <text evidence="1">The sequence shown here is derived from an EMBL/GenBank/DDBJ whole genome shotgun (WGS) entry which is preliminary data.</text>
</comment>
<evidence type="ECO:0000313" key="2">
    <source>
        <dbReference type="Proteomes" id="UP000606974"/>
    </source>
</evidence>
<dbReference type="AlphaFoldDB" id="A0A8H7AJH0"/>
<protein>
    <submittedName>
        <fullName evidence="1">Uncharacterized protein</fullName>
    </submittedName>
</protein>
<name>A0A8H7AJH0_9EURO</name>
<organism evidence="1 2">
    <name type="scientific">Endocarpon pusillum</name>
    <dbReference type="NCBI Taxonomy" id="364733"/>
    <lineage>
        <taxon>Eukaryota</taxon>
        <taxon>Fungi</taxon>
        <taxon>Dikarya</taxon>
        <taxon>Ascomycota</taxon>
        <taxon>Pezizomycotina</taxon>
        <taxon>Eurotiomycetes</taxon>
        <taxon>Chaetothyriomycetidae</taxon>
        <taxon>Verrucariales</taxon>
        <taxon>Verrucariaceae</taxon>
        <taxon>Endocarpon</taxon>
    </lineage>
</organism>
<reference evidence="1" key="1">
    <citation type="submission" date="2020-02" db="EMBL/GenBank/DDBJ databases">
        <authorList>
            <person name="Palmer J.M."/>
        </authorList>
    </citation>
    <scope>NUCLEOTIDE SEQUENCE</scope>
    <source>
        <strain evidence="1">EPUS1.4</strain>
        <tissue evidence="1">Thallus</tissue>
    </source>
</reference>
<dbReference type="Proteomes" id="UP000606974">
    <property type="component" value="Unassembled WGS sequence"/>
</dbReference>
<gene>
    <name evidence="1" type="ORF">GJ744_008173</name>
</gene>
<keyword evidence="2" id="KW-1185">Reference proteome</keyword>
<dbReference type="EMBL" id="JAACFV010000043">
    <property type="protein sequence ID" value="KAF7509279.1"/>
    <property type="molecule type" value="Genomic_DNA"/>
</dbReference>